<dbReference type="InterPro" id="IPR027417">
    <property type="entry name" value="P-loop_NTPase"/>
</dbReference>
<dbReference type="FunFam" id="3.40.50.300:FF:001255">
    <property type="entry name" value="DNA polymerase III subunit delta"/>
    <property type="match status" value="1"/>
</dbReference>
<organism evidence="1 2">
    <name type="scientific">Philodulcilactobacillus myokoensis</name>
    <dbReference type="NCBI Taxonomy" id="2929573"/>
    <lineage>
        <taxon>Bacteria</taxon>
        <taxon>Bacillati</taxon>
        <taxon>Bacillota</taxon>
        <taxon>Bacilli</taxon>
        <taxon>Lactobacillales</taxon>
        <taxon>Lactobacillaceae</taxon>
        <taxon>Philodulcilactobacillus</taxon>
    </lineage>
</organism>
<name>A0A9W6B2E0_9LACO</name>
<dbReference type="SUPFAM" id="SSF52540">
    <property type="entry name" value="P-loop containing nucleoside triphosphate hydrolases"/>
    <property type="match status" value="1"/>
</dbReference>
<dbReference type="GO" id="GO:0003887">
    <property type="term" value="F:DNA-directed DNA polymerase activity"/>
    <property type="evidence" value="ECO:0007669"/>
    <property type="project" value="InterPro"/>
</dbReference>
<dbReference type="Proteomes" id="UP001144204">
    <property type="component" value="Unassembled WGS sequence"/>
</dbReference>
<gene>
    <name evidence="1" type="primary">holB</name>
    <name evidence="1" type="ORF">WR164_11370</name>
</gene>
<dbReference type="PANTHER" id="PTHR11669:SF8">
    <property type="entry name" value="DNA POLYMERASE III SUBUNIT DELTA"/>
    <property type="match status" value="1"/>
</dbReference>
<dbReference type="EMBL" id="BRPL01000002">
    <property type="protein sequence ID" value="GLB47158.1"/>
    <property type="molecule type" value="Genomic_DNA"/>
</dbReference>
<dbReference type="NCBIfam" id="NF005972">
    <property type="entry name" value="PRK08058.1"/>
    <property type="match status" value="1"/>
</dbReference>
<dbReference type="RefSeq" id="WP_286136615.1">
    <property type="nucleotide sequence ID" value="NZ_BRPL01000002.1"/>
</dbReference>
<dbReference type="NCBIfam" id="TIGR00678">
    <property type="entry name" value="holB"/>
    <property type="match status" value="1"/>
</dbReference>
<comment type="caution">
    <text evidence="1">The sequence shown here is derived from an EMBL/GenBank/DDBJ whole genome shotgun (WGS) entry which is preliminary data.</text>
</comment>
<dbReference type="GO" id="GO:0006261">
    <property type="term" value="P:DNA-templated DNA replication"/>
    <property type="evidence" value="ECO:0007669"/>
    <property type="project" value="TreeGrafter"/>
</dbReference>
<dbReference type="Gene3D" id="3.40.50.300">
    <property type="entry name" value="P-loop containing nucleotide triphosphate hydrolases"/>
    <property type="match status" value="1"/>
</dbReference>
<accession>A0A9W6B2E0</accession>
<dbReference type="Pfam" id="PF13177">
    <property type="entry name" value="DNA_pol3_delta2"/>
    <property type="match status" value="1"/>
</dbReference>
<dbReference type="GO" id="GO:0008408">
    <property type="term" value="F:3'-5' exonuclease activity"/>
    <property type="evidence" value="ECO:0007669"/>
    <property type="project" value="InterPro"/>
</dbReference>
<evidence type="ECO:0000313" key="1">
    <source>
        <dbReference type="EMBL" id="GLB47158.1"/>
    </source>
</evidence>
<sequence>MQNTNPIKEAEFKQPNILKHFMNVIKRNDLTHSYIFNGESGSGKLSVALSITMRLFCTNVQNNFPCGKCNECIRISRLEHPDIVFIKPDGRSIKVDQVRFLKSEFSKSAVEGNQKIFIIDQAEKMSTNAANSLLKFIEEPTGNIISFLLTSHKNRILPTIISRTQVVNFKSLPQHVFNQELKSSGVSSTDFNLIGTMTNSAKVAKQWFQDDWFNQLKKSIIRWFQLIARKNSESFIAVSSDILPLVKTPSQKRMAVNMMIQIWRDVLQTKYVPSGSENLKFPQMSGILEKVANHISEQQLIKIIEIILESNRLLSINVQFENILESITLQIMDKLNY</sequence>
<reference evidence="1" key="2">
    <citation type="journal article" date="2023" name="PLoS ONE">
        <title>Philodulcilactobacillus myokoensis gen. nov., sp. nov., a fructophilic, acidophilic, and agar-phobic lactic acid bacterium isolated from fermented vegetable extracts.</title>
        <authorList>
            <person name="Kouya T."/>
            <person name="Ishiyama Y."/>
            <person name="Ohashi S."/>
            <person name="Kumakubo R."/>
            <person name="Yamazaki T."/>
            <person name="Otaki T."/>
        </authorList>
    </citation>
    <scope>NUCLEOTIDE SEQUENCE</scope>
    <source>
        <strain evidence="1">WR16-4</strain>
    </source>
</reference>
<dbReference type="PANTHER" id="PTHR11669">
    <property type="entry name" value="REPLICATION FACTOR C / DNA POLYMERASE III GAMMA-TAU SUBUNIT"/>
    <property type="match status" value="1"/>
</dbReference>
<protein>
    <submittedName>
        <fullName evidence="1">DNA polymerase III subunit delta</fullName>
    </submittedName>
</protein>
<evidence type="ECO:0000313" key="2">
    <source>
        <dbReference type="Proteomes" id="UP001144204"/>
    </source>
</evidence>
<reference evidence="1" key="1">
    <citation type="submission" date="2022-07" db="EMBL/GenBank/DDBJ databases">
        <authorList>
            <person name="Kouya T."/>
            <person name="Ishiyama Y."/>
        </authorList>
    </citation>
    <scope>NUCLEOTIDE SEQUENCE</scope>
    <source>
        <strain evidence="1">WR16-4</strain>
    </source>
</reference>
<proteinExistence type="predicted"/>
<keyword evidence="2" id="KW-1185">Reference proteome</keyword>
<dbReference type="AlphaFoldDB" id="A0A9W6B2E0"/>
<dbReference type="InterPro" id="IPR050238">
    <property type="entry name" value="DNA_Rep/Repair_Clamp_Loader"/>
</dbReference>
<dbReference type="InterPro" id="IPR004622">
    <property type="entry name" value="DNA_pol_HolB"/>
</dbReference>